<keyword evidence="3" id="KW-1185">Reference proteome</keyword>
<comment type="caution">
    <text evidence="2">The sequence shown here is derived from an EMBL/GenBank/DDBJ whole genome shotgun (WGS) entry which is preliminary data.</text>
</comment>
<evidence type="ECO:0000313" key="2">
    <source>
        <dbReference type="EMBL" id="GAA1209599.1"/>
    </source>
</evidence>
<organism evidence="2 3">
    <name type="scientific">Prauserella alba</name>
    <dbReference type="NCBI Taxonomy" id="176898"/>
    <lineage>
        <taxon>Bacteria</taxon>
        <taxon>Bacillati</taxon>
        <taxon>Actinomycetota</taxon>
        <taxon>Actinomycetes</taxon>
        <taxon>Pseudonocardiales</taxon>
        <taxon>Pseudonocardiaceae</taxon>
        <taxon>Prauserella</taxon>
    </lineage>
</organism>
<gene>
    <name evidence="2" type="ORF">GCM10009675_32380</name>
</gene>
<sequence length="75" mass="7767">MITRTLDSTFRVCLALFLIGGVVVVATQVLGLVAGNGPLIEAAVEWAGTPTFVLAGVAGLLGFILSYLKGWDTSD</sequence>
<dbReference type="EMBL" id="BAAALM010000012">
    <property type="protein sequence ID" value="GAA1209599.1"/>
    <property type="molecule type" value="Genomic_DNA"/>
</dbReference>
<proteinExistence type="predicted"/>
<protein>
    <submittedName>
        <fullName evidence="2">Uncharacterized protein</fullName>
    </submittedName>
</protein>
<evidence type="ECO:0000313" key="3">
    <source>
        <dbReference type="Proteomes" id="UP001500467"/>
    </source>
</evidence>
<evidence type="ECO:0000256" key="1">
    <source>
        <dbReference type="SAM" id="Phobius"/>
    </source>
</evidence>
<reference evidence="2 3" key="1">
    <citation type="journal article" date="2019" name="Int. J. Syst. Evol. Microbiol.">
        <title>The Global Catalogue of Microorganisms (GCM) 10K type strain sequencing project: providing services to taxonomists for standard genome sequencing and annotation.</title>
        <authorList>
            <consortium name="The Broad Institute Genomics Platform"/>
            <consortium name="The Broad Institute Genome Sequencing Center for Infectious Disease"/>
            <person name="Wu L."/>
            <person name="Ma J."/>
        </authorList>
    </citation>
    <scope>NUCLEOTIDE SEQUENCE [LARGE SCALE GENOMIC DNA]</scope>
    <source>
        <strain evidence="2 3">JCM 13022</strain>
    </source>
</reference>
<keyword evidence="1" id="KW-1133">Transmembrane helix</keyword>
<keyword evidence="1" id="KW-0812">Transmembrane</keyword>
<dbReference type="Proteomes" id="UP001500467">
    <property type="component" value="Unassembled WGS sequence"/>
</dbReference>
<dbReference type="RefSeq" id="WP_253859281.1">
    <property type="nucleotide sequence ID" value="NZ_BAAALM010000012.1"/>
</dbReference>
<feature type="transmembrane region" description="Helical" evidence="1">
    <location>
        <begin position="12"/>
        <end position="34"/>
    </location>
</feature>
<accession>A0ABN1VI85</accession>
<name>A0ABN1VI85_9PSEU</name>
<feature type="transmembrane region" description="Helical" evidence="1">
    <location>
        <begin position="46"/>
        <end position="68"/>
    </location>
</feature>
<keyword evidence="1" id="KW-0472">Membrane</keyword>